<comment type="caution">
    <text evidence="2">The sequence shown here is derived from an EMBL/GenBank/DDBJ whole genome shotgun (WGS) entry which is preliminary data.</text>
</comment>
<evidence type="ECO:0000313" key="1">
    <source>
        <dbReference type="EMBL" id="CAH9060278.1"/>
    </source>
</evidence>
<evidence type="ECO:0000313" key="3">
    <source>
        <dbReference type="Proteomes" id="UP001152467"/>
    </source>
</evidence>
<keyword evidence="3" id="KW-1185">Reference proteome</keyword>
<evidence type="ECO:0000313" key="2">
    <source>
        <dbReference type="EMBL" id="CAH9060450.1"/>
    </source>
</evidence>
<dbReference type="RefSeq" id="WP_261593439.1">
    <property type="nucleotide sequence ID" value="NZ_CAMAPC010000010.1"/>
</dbReference>
<dbReference type="AlphaFoldDB" id="A0A9W4W0K9"/>
<dbReference type="Proteomes" id="UP001152485">
    <property type="component" value="Unassembled WGS sequence"/>
</dbReference>
<accession>A0A9W4W0K9</accession>
<organism evidence="2 3">
    <name type="scientific">Pseudoalteromonas holothuriae</name>
    <dbReference type="NCBI Taxonomy" id="2963714"/>
    <lineage>
        <taxon>Bacteria</taxon>
        <taxon>Pseudomonadati</taxon>
        <taxon>Pseudomonadota</taxon>
        <taxon>Gammaproteobacteria</taxon>
        <taxon>Alteromonadales</taxon>
        <taxon>Pseudoalteromonadaceae</taxon>
        <taxon>Pseudoalteromonas</taxon>
    </lineage>
</organism>
<dbReference type="PANTHER" id="PTHR35175">
    <property type="entry name" value="DUF1289 DOMAIN-CONTAINING PROTEIN"/>
    <property type="match status" value="1"/>
</dbReference>
<evidence type="ECO:0008006" key="5">
    <source>
        <dbReference type="Google" id="ProtNLM"/>
    </source>
</evidence>
<evidence type="ECO:0000313" key="4">
    <source>
        <dbReference type="Proteomes" id="UP001152485"/>
    </source>
</evidence>
<reference evidence="2 4" key="1">
    <citation type="submission" date="2022-07" db="EMBL/GenBank/DDBJ databases">
        <authorList>
            <person name="Criscuolo A."/>
        </authorList>
    </citation>
    <scope>NUCLEOTIDE SEQUENCE</scope>
    <source>
        <strain evidence="4">CIP 111951</strain>
        <strain evidence="2">CIP111854</strain>
        <strain evidence="1">CIP111951</strain>
    </source>
</reference>
<name>A0A9W4W0K9_9GAMM</name>
<gene>
    <name evidence="2" type="ORF">PSECIP111854_02606</name>
    <name evidence="1" type="ORF">PSECIP111951_02246</name>
</gene>
<proteinExistence type="predicted"/>
<sequence>MNNRETKSTIPITSPCVRNCCLDEHDICLGCYRTLDEILAWGSASNEQRALILSRCEKRCHNESHSDHDKKGI</sequence>
<protein>
    <recommendedName>
        <fullName evidence="5">DUF1289 domain-containing protein</fullName>
    </recommendedName>
</protein>
<dbReference type="InterPro" id="IPR010710">
    <property type="entry name" value="DUF1289"/>
</dbReference>
<dbReference type="Proteomes" id="UP001152467">
    <property type="component" value="Unassembled WGS sequence"/>
</dbReference>
<dbReference type="PANTHER" id="PTHR35175:SF2">
    <property type="entry name" value="DUF1289 DOMAIN-CONTAINING PROTEIN"/>
    <property type="match status" value="1"/>
</dbReference>
<dbReference type="EMBL" id="CAMAPC010000010">
    <property type="protein sequence ID" value="CAH9060450.1"/>
    <property type="molecule type" value="Genomic_DNA"/>
</dbReference>
<dbReference type="Pfam" id="PF06945">
    <property type="entry name" value="DUF1289"/>
    <property type="match status" value="1"/>
</dbReference>
<dbReference type="EMBL" id="CAMAPD010000010">
    <property type="protein sequence ID" value="CAH9060278.1"/>
    <property type="molecule type" value="Genomic_DNA"/>
</dbReference>